<evidence type="ECO:0000313" key="8">
    <source>
        <dbReference type="EMBL" id="MBB6507576.1"/>
    </source>
</evidence>
<evidence type="ECO:0000256" key="5">
    <source>
        <dbReference type="SAM" id="Coils"/>
    </source>
</evidence>
<feature type="domain" description="Methyl-accepting transducer" evidence="6">
    <location>
        <begin position="347"/>
        <end position="576"/>
    </location>
</feature>
<dbReference type="GO" id="GO:0004888">
    <property type="term" value="F:transmembrane signaling receptor activity"/>
    <property type="evidence" value="ECO:0007669"/>
    <property type="project" value="InterPro"/>
</dbReference>
<dbReference type="SUPFAM" id="SSF58104">
    <property type="entry name" value="Methyl-accepting chemotaxis protein (MCP) signaling domain"/>
    <property type="match status" value="1"/>
</dbReference>
<comment type="similarity">
    <text evidence="3">Belongs to the methyl-accepting chemotaxis (MCP) protein family.</text>
</comment>
<dbReference type="Gene3D" id="1.10.8.500">
    <property type="entry name" value="HAMP domain in histidine kinase"/>
    <property type="match status" value="1"/>
</dbReference>
<evidence type="ECO:0000313" key="9">
    <source>
        <dbReference type="Proteomes" id="UP000585437"/>
    </source>
</evidence>
<dbReference type="SMART" id="SM00304">
    <property type="entry name" value="HAMP"/>
    <property type="match status" value="2"/>
</dbReference>
<evidence type="ECO:0000256" key="3">
    <source>
        <dbReference type="ARBA" id="ARBA00029447"/>
    </source>
</evidence>
<protein>
    <submittedName>
        <fullName evidence="8">Methyl-accepting chemotaxis protein</fullName>
    </submittedName>
</protein>
<dbReference type="PANTHER" id="PTHR43531">
    <property type="entry name" value="PROTEIN ICFG"/>
    <property type="match status" value="1"/>
</dbReference>
<keyword evidence="2" id="KW-0145">Chemotaxis</keyword>
<dbReference type="PRINTS" id="PR00260">
    <property type="entry name" value="CHEMTRNSDUCR"/>
</dbReference>
<dbReference type="EMBL" id="JACHBU010000002">
    <property type="protein sequence ID" value="MBB6507576.1"/>
    <property type="molecule type" value="Genomic_DNA"/>
</dbReference>
<evidence type="ECO:0000256" key="4">
    <source>
        <dbReference type="PROSITE-ProRule" id="PRU00284"/>
    </source>
</evidence>
<comment type="subcellular location">
    <subcellularLocation>
        <location evidence="1">Membrane</location>
    </subcellularLocation>
</comment>
<comment type="caution">
    <text evidence="8">The sequence shown here is derived from an EMBL/GenBank/DDBJ whole genome shotgun (WGS) entry which is preliminary data.</text>
</comment>
<dbReference type="SMART" id="SM00283">
    <property type="entry name" value="MA"/>
    <property type="match status" value="1"/>
</dbReference>
<dbReference type="GO" id="GO:0006935">
    <property type="term" value="P:chemotaxis"/>
    <property type="evidence" value="ECO:0007669"/>
    <property type="project" value="UniProtKB-KW"/>
</dbReference>
<organism evidence="8 9">
    <name type="scientific">Rhizobium soli</name>
    <dbReference type="NCBI Taxonomy" id="424798"/>
    <lineage>
        <taxon>Bacteria</taxon>
        <taxon>Pseudomonadati</taxon>
        <taxon>Pseudomonadota</taxon>
        <taxon>Alphaproteobacteria</taxon>
        <taxon>Hyphomicrobiales</taxon>
        <taxon>Rhizobiaceae</taxon>
        <taxon>Rhizobium/Agrobacterium group</taxon>
        <taxon>Rhizobium</taxon>
    </lineage>
</organism>
<dbReference type="InterPro" id="IPR004090">
    <property type="entry name" value="Chemotax_Me-accpt_rcpt"/>
</dbReference>
<evidence type="ECO:0000259" key="6">
    <source>
        <dbReference type="PROSITE" id="PS50111"/>
    </source>
</evidence>
<dbReference type="SUPFAM" id="SSF158472">
    <property type="entry name" value="HAMP domain-like"/>
    <property type="match status" value="1"/>
</dbReference>
<keyword evidence="4" id="KW-0807">Transducer</keyword>
<keyword evidence="5" id="KW-0175">Coiled coil</keyword>
<dbReference type="InterPro" id="IPR003660">
    <property type="entry name" value="HAMP_dom"/>
</dbReference>
<gene>
    <name evidence="8" type="ORF">F4695_000908</name>
</gene>
<accession>A0A7X0JHA4</accession>
<feature type="domain" description="HAMP" evidence="7">
    <location>
        <begin position="208"/>
        <end position="261"/>
    </location>
</feature>
<dbReference type="AlphaFoldDB" id="A0A7X0JHA4"/>
<dbReference type="PROSITE" id="PS50111">
    <property type="entry name" value="CHEMOTAXIS_TRANSDUC_2"/>
    <property type="match status" value="1"/>
</dbReference>
<reference evidence="8 9" key="1">
    <citation type="submission" date="2020-08" db="EMBL/GenBank/DDBJ databases">
        <title>The Agave Microbiome: Exploring the role of microbial communities in plant adaptations to desert environments.</title>
        <authorList>
            <person name="Partida-Martinez L.P."/>
        </authorList>
    </citation>
    <scope>NUCLEOTIDE SEQUENCE [LARGE SCALE GENOMIC DNA]</scope>
    <source>
        <strain evidence="8 9">AS3.12</strain>
    </source>
</reference>
<dbReference type="Proteomes" id="UP000585437">
    <property type="component" value="Unassembled WGS sequence"/>
</dbReference>
<feature type="coiled-coil region" evidence="5">
    <location>
        <begin position="366"/>
        <end position="403"/>
    </location>
</feature>
<evidence type="ECO:0000256" key="1">
    <source>
        <dbReference type="ARBA" id="ARBA00004370"/>
    </source>
</evidence>
<dbReference type="GO" id="GO:0007165">
    <property type="term" value="P:signal transduction"/>
    <property type="evidence" value="ECO:0007669"/>
    <property type="project" value="UniProtKB-KW"/>
</dbReference>
<feature type="domain" description="HAMP" evidence="7">
    <location>
        <begin position="299"/>
        <end position="342"/>
    </location>
</feature>
<dbReference type="PROSITE" id="PS50885">
    <property type="entry name" value="HAMP"/>
    <property type="match status" value="2"/>
</dbReference>
<dbReference type="Gene3D" id="1.10.287.950">
    <property type="entry name" value="Methyl-accepting chemotaxis protein"/>
    <property type="match status" value="1"/>
</dbReference>
<dbReference type="Pfam" id="PF00015">
    <property type="entry name" value="MCPsignal"/>
    <property type="match status" value="1"/>
</dbReference>
<sequence>MVTIRTKMIFTSLAMFVLAGGAAGAGIWGSTTLTNNVDTVARTAEILRNHMQADMMHDALRADVLSALMARNAQGEISTADVTSDLKEHVESFRKAIDDTKALVTDPEIQAVLKNLDTPLRGYIDNASAIVAQAASHPDQALLSLPAFQQQFSILETAMEKAGDSISSLSDGVKLNSDRLAVLIDTILKTVLAATAVSALVLLFVSRKTIIQPIRFLAGDMQKLVGGNTALSITGINRTDEIGEMATAVEVFRQAAITNKRLEAEAIAARERNEADRIRVTREAEAAARVMLHEATSSLAGGLRKLAAGDLSFHLSDAFAPDFEALRHDLNTAVHQLDQTLTTVAQAAGSIDTGTREISISSDDLSKRTEQQAASLEETAAALDQITINVANASKRADEARAIAIKANASATQSGIVVASAVDAMQRIEESSGQISSIIGVIDEIAFQTNLLALNAGVEAARAGEAGKGFAVVAQEVRELAQRSARAAKEIKELIRNSTTEVESGVKLVRETGGSLKVIGDYIITINQHMDAIATSSREQSVGLAEVNTAVNQMDQVTQRNAAMVEETSAASASLATESHRLHELISQFTLGRPPATKHDKTRRAA</sequence>
<dbReference type="GO" id="GO:0016020">
    <property type="term" value="C:membrane"/>
    <property type="evidence" value="ECO:0007669"/>
    <property type="project" value="UniProtKB-SubCell"/>
</dbReference>
<dbReference type="PANTHER" id="PTHR43531:SF11">
    <property type="entry name" value="METHYL-ACCEPTING CHEMOTAXIS PROTEIN 3"/>
    <property type="match status" value="1"/>
</dbReference>
<dbReference type="FunFam" id="1.10.287.950:FF:000001">
    <property type="entry name" value="Methyl-accepting chemotaxis sensory transducer"/>
    <property type="match status" value="1"/>
</dbReference>
<dbReference type="CDD" id="cd11386">
    <property type="entry name" value="MCP_signal"/>
    <property type="match status" value="1"/>
</dbReference>
<dbReference type="InterPro" id="IPR004089">
    <property type="entry name" value="MCPsignal_dom"/>
</dbReference>
<evidence type="ECO:0000256" key="2">
    <source>
        <dbReference type="ARBA" id="ARBA00022500"/>
    </source>
</evidence>
<name>A0A7X0JHA4_9HYPH</name>
<evidence type="ECO:0000259" key="7">
    <source>
        <dbReference type="PROSITE" id="PS50885"/>
    </source>
</evidence>
<keyword evidence="9" id="KW-1185">Reference proteome</keyword>
<dbReference type="RefSeq" id="WP_184653990.1">
    <property type="nucleotide sequence ID" value="NZ_JACHBU010000002.1"/>
</dbReference>
<dbReference type="InterPro" id="IPR051310">
    <property type="entry name" value="MCP_chemotaxis"/>
</dbReference>
<proteinExistence type="inferred from homology"/>